<evidence type="ECO:0008006" key="4">
    <source>
        <dbReference type="Google" id="ProtNLM"/>
    </source>
</evidence>
<reference evidence="2 3" key="1">
    <citation type="submission" date="2019-07" db="EMBL/GenBank/DDBJ databases">
        <title>Whole genome shotgun sequence of Methylobacterium haplocladii NBRC 107714.</title>
        <authorList>
            <person name="Hosoyama A."/>
            <person name="Uohara A."/>
            <person name="Ohji S."/>
            <person name="Ichikawa N."/>
        </authorList>
    </citation>
    <scope>NUCLEOTIDE SEQUENCE [LARGE SCALE GENOMIC DNA]</scope>
    <source>
        <strain evidence="2 3">NBRC 107714</strain>
    </source>
</reference>
<accession>A0A512IU88</accession>
<proteinExistence type="predicted"/>
<keyword evidence="1" id="KW-0732">Signal</keyword>
<dbReference type="Proteomes" id="UP000321258">
    <property type="component" value="Unassembled WGS sequence"/>
</dbReference>
<feature type="signal peptide" evidence="1">
    <location>
        <begin position="1"/>
        <end position="19"/>
    </location>
</feature>
<dbReference type="RefSeq" id="WP_147081425.1">
    <property type="nucleotide sequence ID" value="NZ_BJZT01000041.1"/>
</dbReference>
<evidence type="ECO:0000256" key="1">
    <source>
        <dbReference type="SAM" id="SignalP"/>
    </source>
</evidence>
<dbReference type="AlphaFoldDB" id="A0A512IU88"/>
<name>A0A512IU88_9HYPH</name>
<comment type="caution">
    <text evidence="2">The sequence shown here is derived from an EMBL/GenBank/DDBJ whole genome shotgun (WGS) entry which is preliminary data.</text>
</comment>
<sequence>MKAPLLLTAALLGAAPALAQSVTDGSDSAVGAEDAKAVFALIGKGMKDPASALYAQLRQGRSGALCGAVDATNRMGAHTGPRPFVADLSMGFGGILPDAPELRNPSSTARYQAMQRVLDLHRANCAAE</sequence>
<gene>
    <name evidence="2" type="ORF">MHA02_36590</name>
</gene>
<organism evidence="2 3">
    <name type="scientific">Methylobacterium haplocladii</name>
    <dbReference type="NCBI Taxonomy" id="1176176"/>
    <lineage>
        <taxon>Bacteria</taxon>
        <taxon>Pseudomonadati</taxon>
        <taxon>Pseudomonadota</taxon>
        <taxon>Alphaproteobacteria</taxon>
        <taxon>Hyphomicrobiales</taxon>
        <taxon>Methylobacteriaceae</taxon>
        <taxon>Methylobacterium</taxon>
    </lineage>
</organism>
<keyword evidence="3" id="KW-1185">Reference proteome</keyword>
<dbReference type="EMBL" id="BJZT01000041">
    <property type="protein sequence ID" value="GEP01272.1"/>
    <property type="molecule type" value="Genomic_DNA"/>
</dbReference>
<feature type="chain" id="PRO_5021957946" description="Rap1a immunity protein domain-containing protein" evidence="1">
    <location>
        <begin position="20"/>
        <end position="128"/>
    </location>
</feature>
<evidence type="ECO:0000313" key="2">
    <source>
        <dbReference type="EMBL" id="GEP01272.1"/>
    </source>
</evidence>
<dbReference type="OrthoDB" id="7994889at2"/>
<protein>
    <recommendedName>
        <fullName evidence="4">Rap1a immunity protein domain-containing protein</fullName>
    </recommendedName>
</protein>
<evidence type="ECO:0000313" key="3">
    <source>
        <dbReference type="Proteomes" id="UP000321258"/>
    </source>
</evidence>